<dbReference type="InterPro" id="IPR015814">
    <property type="entry name" value="Pgluconate_DH_NAD-bd_C"/>
</dbReference>
<dbReference type="InterPro" id="IPR028939">
    <property type="entry name" value="P5C_Rdtase_cat_N"/>
</dbReference>
<sequence>MGLPANPLQWSIGLVGYGEVGRILAEDLRGCGVENVLAYDLKLAGPEDASLRAHARQFGVHLLSGHANLAADADLVISAVTADQTLAVAISAAPSLAPGAWFLDLNSASPGVKIKAAAMVDAAGGRYVEGAVMTSVPPCHIRVPLLLGGAGARELAPLLKVFGFDGTVASDKLGVASATKMCRSVMIKGLETMVIESFTAARAYGVEDAVIASLYETFPGIDWEKQASYFFQRVIEHGHRRSEEMREVAQTVREIGLTPWSAQGTAERQAWVADLADAGLFGAKDSEEFARSVDWRVEADRILDKLKPGN</sequence>
<reference evidence="3" key="1">
    <citation type="submission" date="2021-04" db="EMBL/GenBank/DDBJ databases">
        <authorList>
            <person name="Hornung B."/>
        </authorList>
    </citation>
    <scope>NUCLEOTIDE SEQUENCE</scope>
    <source>
        <strain evidence="3">G5G6</strain>
    </source>
</reference>
<dbReference type="AlphaFoldDB" id="A0A916J3I1"/>
<dbReference type="Gene3D" id="1.10.1040.10">
    <property type="entry name" value="N-(1-d-carboxylethyl)-l-norvaline Dehydrogenase, domain 2"/>
    <property type="match status" value="1"/>
</dbReference>
<evidence type="ECO:0000259" key="2">
    <source>
        <dbReference type="Pfam" id="PF09130"/>
    </source>
</evidence>
<dbReference type="InterPro" id="IPR013328">
    <property type="entry name" value="6PGD_dom2"/>
</dbReference>
<feature type="domain" description="Pyrroline-5-carboxylate reductase catalytic N-terminal" evidence="1">
    <location>
        <begin position="12"/>
        <end position="92"/>
    </location>
</feature>
<dbReference type="InterPro" id="IPR008927">
    <property type="entry name" value="6-PGluconate_DH-like_C_sf"/>
</dbReference>
<keyword evidence="4" id="KW-1185">Reference proteome</keyword>
<gene>
    <name evidence="3" type="primary">mmsB</name>
    <name evidence="3" type="ORF">GTOL_11173</name>
</gene>
<name>A0A916J3I1_9PROT</name>
<evidence type="ECO:0000313" key="4">
    <source>
        <dbReference type="Proteomes" id="UP000742786"/>
    </source>
</evidence>
<dbReference type="EMBL" id="CAJQUM010000001">
    <property type="protein sequence ID" value="CAG4883291.1"/>
    <property type="molecule type" value="Genomic_DNA"/>
</dbReference>
<dbReference type="Pfam" id="PF03807">
    <property type="entry name" value="F420_oxidored"/>
    <property type="match status" value="1"/>
</dbReference>
<dbReference type="SUPFAM" id="SSF48179">
    <property type="entry name" value="6-phosphogluconate dehydrogenase C-terminal domain-like"/>
    <property type="match status" value="1"/>
</dbReference>
<feature type="domain" description="Phosphogluconate dehydrogenase NAD-binding putative C-terminal" evidence="2">
    <location>
        <begin position="201"/>
        <end position="272"/>
    </location>
</feature>
<dbReference type="Gene3D" id="3.40.50.720">
    <property type="entry name" value="NAD(P)-binding Rossmann-like Domain"/>
    <property type="match status" value="1"/>
</dbReference>
<evidence type="ECO:0000259" key="1">
    <source>
        <dbReference type="Pfam" id="PF03807"/>
    </source>
</evidence>
<dbReference type="Pfam" id="PF09130">
    <property type="entry name" value="DUF1932"/>
    <property type="match status" value="1"/>
</dbReference>
<dbReference type="SUPFAM" id="SSF51735">
    <property type="entry name" value="NAD(P)-binding Rossmann-fold domains"/>
    <property type="match status" value="1"/>
</dbReference>
<evidence type="ECO:0000313" key="3">
    <source>
        <dbReference type="EMBL" id="CAG4883291.1"/>
    </source>
</evidence>
<accession>A0A916J3I1</accession>
<dbReference type="InterPro" id="IPR036291">
    <property type="entry name" value="NAD(P)-bd_dom_sf"/>
</dbReference>
<dbReference type="RefSeq" id="WP_220635275.1">
    <property type="nucleotide sequence ID" value="NZ_CAJQUM010000001.1"/>
</dbReference>
<protein>
    <submittedName>
        <fullName evidence="3">3-hydroxyisobutyrate dehydrogenase</fullName>
    </submittedName>
</protein>
<comment type="caution">
    <text evidence="3">The sequence shown here is derived from an EMBL/GenBank/DDBJ whole genome shotgun (WGS) entry which is preliminary data.</text>
</comment>
<proteinExistence type="predicted"/>
<dbReference type="Proteomes" id="UP000742786">
    <property type="component" value="Unassembled WGS sequence"/>
</dbReference>
<organism evidence="3 4">
    <name type="scientific">Georgfuchsia toluolica</name>
    <dbReference type="NCBI Taxonomy" id="424218"/>
    <lineage>
        <taxon>Bacteria</taxon>
        <taxon>Pseudomonadati</taxon>
        <taxon>Pseudomonadota</taxon>
        <taxon>Betaproteobacteria</taxon>
        <taxon>Nitrosomonadales</taxon>
        <taxon>Sterolibacteriaceae</taxon>
        <taxon>Georgfuchsia</taxon>
    </lineage>
</organism>